<keyword evidence="12 17" id="KW-0407">Ion channel</keyword>
<dbReference type="InterPro" id="IPR018490">
    <property type="entry name" value="cNMP-bd_dom_sf"/>
</dbReference>
<feature type="transmembrane region" description="Helical" evidence="14">
    <location>
        <begin position="86"/>
        <end position="107"/>
    </location>
</feature>
<dbReference type="Gene3D" id="1.10.287.70">
    <property type="match status" value="1"/>
</dbReference>
<feature type="transmembrane region" description="Helical" evidence="14">
    <location>
        <begin position="275"/>
        <end position="292"/>
    </location>
</feature>
<sequence>MDITSREEIEEKEAEDSTSNKLSVSSCWERSVGFVTASHAHPQGLFIHPHSWGYVLWTQFILIWAVYSSFFTPLEFGFFRGLPQNLFLLDIAGQMAFLIDVVVRFFVGFWDSHSHRMVFNHNLIAIRYLKSGFLVDFLGCLPWDVIYQASGRKEAVRYLLWIRLSRAVRVTELFEKLEKDIRVNYLFTRIIKLFVVELYCTHTAACIFYYLATTLPPSQEGYTWIGSLKMGDYNYSQFREIDLWTRYITSLYFAIVTMATVGYGDVHAVNNREMVFIMIYVSLDMILGAYLLERNWDIPISFRAKISQKLYEPYIREVPIFKGCSSGFFKQIASKVHEETFLPGEVIVEQGDFMDQFYIVCHGKLEELGSTEELEEAVDCLLNHTSLDGRFIINNLLEGKTTNLQNKILESDIVLHIGQHESELTMKLNCAAYYGDFHRLKRLVAAGADTSKTDYNGRSPLHLAASKGYEDMVQFLLQKKAEVNIIDKYGKTPLHEAIKNGHDLVASLLVESGASLDIVDAGNCLCMAVAREDLDYLRRVMDNGANPNSKNYDLRTPLHLASSKGLCAIAQLLLEAGASVFSRDRWGNTPLHEARIGGNKNLIQLLENAKHDQLTKFPNCSMDCQDRHRKCTVFPFQSWDHKEERRLGVVLWIPQNIEELIEMAKKELNVRGAFCIITEDGEKEHT</sequence>
<evidence type="ECO:0000313" key="17">
    <source>
        <dbReference type="EMBL" id="KAK1384106.1"/>
    </source>
</evidence>
<dbReference type="PRINTS" id="PR01415">
    <property type="entry name" value="ANKYRIN"/>
</dbReference>
<dbReference type="InterPro" id="IPR045319">
    <property type="entry name" value="KAT/AKT"/>
</dbReference>
<evidence type="ECO:0000256" key="3">
    <source>
        <dbReference type="ARBA" id="ARBA00022448"/>
    </source>
</evidence>
<keyword evidence="10" id="KW-0406">Ion transport</keyword>
<organism evidence="17 18">
    <name type="scientific">Heracleum sosnowskyi</name>
    <dbReference type="NCBI Taxonomy" id="360622"/>
    <lineage>
        <taxon>Eukaryota</taxon>
        <taxon>Viridiplantae</taxon>
        <taxon>Streptophyta</taxon>
        <taxon>Embryophyta</taxon>
        <taxon>Tracheophyta</taxon>
        <taxon>Spermatophyta</taxon>
        <taxon>Magnoliopsida</taxon>
        <taxon>eudicotyledons</taxon>
        <taxon>Gunneridae</taxon>
        <taxon>Pentapetalae</taxon>
        <taxon>asterids</taxon>
        <taxon>campanulids</taxon>
        <taxon>Apiales</taxon>
        <taxon>Apiaceae</taxon>
        <taxon>Apioideae</taxon>
        <taxon>apioid superclade</taxon>
        <taxon>Tordylieae</taxon>
        <taxon>Tordyliinae</taxon>
        <taxon>Heracleum</taxon>
    </lineage>
</organism>
<comment type="similarity">
    <text evidence="2">Belongs to the potassium channel family. Plant (TC 1.A.1.4) subfamily.</text>
</comment>
<dbReference type="PROSITE" id="PS50297">
    <property type="entry name" value="ANK_REP_REGION"/>
    <property type="match status" value="3"/>
</dbReference>
<evidence type="ECO:0000256" key="7">
    <source>
        <dbReference type="ARBA" id="ARBA00022882"/>
    </source>
</evidence>
<feature type="repeat" description="ANK" evidence="13">
    <location>
        <begin position="456"/>
        <end position="488"/>
    </location>
</feature>
<feature type="transmembrane region" description="Helical" evidence="14">
    <location>
        <begin position="54"/>
        <end position="74"/>
    </location>
</feature>
<feature type="repeat" description="ANK" evidence="13">
    <location>
        <begin position="553"/>
        <end position="585"/>
    </location>
</feature>
<keyword evidence="8" id="KW-0630">Potassium</keyword>
<dbReference type="PRINTS" id="PR01463">
    <property type="entry name" value="EAGCHANLFMLY"/>
</dbReference>
<proteinExistence type="inferred from homology"/>
<dbReference type="InterPro" id="IPR003938">
    <property type="entry name" value="K_chnl_volt-dep_EAG/ELK/ERG"/>
</dbReference>
<dbReference type="InterPro" id="IPR005821">
    <property type="entry name" value="Ion_trans_dom"/>
</dbReference>
<keyword evidence="7" id="KW-0851">Voltage-gated channel</keyword>
<dbReference type="InterPro" id="IPR014710">
    <property type="entry name" value="RmlC-like_jellyroll"/>
</dbReference>
<dbReference type="Pfam" id="PF13857">
    <property type="entry name" value="Ank_5"/>
    <property type="match status" value="1"/>
</dbReference>
<evidence type="ECO:0000256" key="8">
    <source>
        <dbReference type="ARBA" id="ARBA00022958"/>
    </source>
</evidence>
<dbReference type="SUPFAM" id="SSF48403">
    <property type="entry name" value="Ankyrin repeat"/>
    <property type="match status" value="1"/>
</dbReference>
<reference evidence="17" key="2">
    <citation type="submission" date="2023-05" db="EMBL/GenBank/DDBJ databases">
        <authorList>
            <person name="Schelkunov M.I."/>
        </authorList>
    </citation>
    <scope>NUCLEOTIDE SEQUENCE</scope>
    <source>
        <strain evidence="17">Hsosn_3</strain>
        <tissue evidence="17">Leaf</tissue>
    </source>
</reference>
<keyword evidence="5 14" id="KW-0812">Transmembrane</keyword>
<protein>
    <submittedName>
        <fullName evidence="17">Potassium channel</fullName>
    </submittedName>
</protein>
<comment type="subcellular location">
    <subcellularLocation>
        <location evidence="1">Membrane</location>
        <topology evidence="1">Multi-pass membrane protein</topology>
    </subcellularLocation>
</comment>
<reference evidence="17" key="1">
    <citation type="submission" date="2023-02" db="EMBL/GenBank/DDBJ databases">
        <title>Genome of toxic invasive species Heracleum sosnowskyi carries increased number of genes despite the absence of recent whole-genome duplications.</title>
        <authorList>
            <person name="Schelkunov M."/>
            <person name="Shtratnikova V."/>
            <person name="Makarenko M."/>
            <person name="Klepikova A."/>
            <person name="Omelchenko D."/>
            <person name="Novikova G."/>
            <person name="Obukhova E."/>
            <person name="Bogdanov V."/>
            <person name="Penin A."/>
            <person name="Logacheva M."/>
        </authorList>
    </citation>
    <scope>NUCLEOTIDE SEQUENCE</scope>
    <source>
        <strain evidence="17">Hsosn_3</strain>
        <tissue evidence="17">Leaf</tissue>
    </source>
</reference>
<evidence type="ECO:0000256" key="2">
    <source>
        <dbReference type="ARBA" id="ARBA00007929"/>
    </source>
</evidence>
<dbReference type="Pfam" id="PF11834">
    <property type="entry name" value="KHA"/>
    <property type="match status" value="1"/>
</dbReference>
<evidence type="ECO:0000256" key="9">
    <source>
        <dbReference type="ARBA" id="ARBA00022989"/>
    </source>
</evidence>
<evidence type="ECO:0000256" key="4">
    <source>
        <dbReference type="ARBA" id="ARBA00022538"/>
    </source>
</evidence>
<dbReference type="Gene3D" id="2.60.120.10">
    <property type="entry name" value="Jelly Rolls"/>
    <property type="match status" value="1"/>
</dbReference>
<evidence type="ECO:0000256" key="13">
    <source>
        <dbReference type="PROSITE-ProRule" id="PRU00023"/>
    </source>
</evidence>
<evidence type="ECO:0000256" key="14">
    <source>
        <dbReference type="SAM" id="Phobius"/>
    </source>
</evidence>
<keyword evidence="6" id="KW-0631">Potassium channel</keyword>
<keyword evidence="9 14" id="KW-1133">Transmembrane helix</keyword>
<dbReference type="GO" id="GO:0005249">
    <property type="term" value="F:voltage-gated potassium channel activity"/>
    <property type="evidence" value="ECO:0007669"/>
    <property type="project" value="InterPro"/>
</dbReference>
<evidence type="ECO:0000256" key="10">
    <source>
        <dbReference type="ARBA" id="ARBA00023065"/>
    </source>
</evidence>
<evidence type="ECO:0000256" key="6">
    <source>
        <dbReference type="ARBA" id="ARBA00022826"/>
    </source>
</evidence>
<evidence type="ECO:0000259" key="16">
    <source>
        <dbReference type="PROSITE" id="PS51490"/>
    </source>
</evidence>
<dbReference type="PANTHER" id="PTHR45743:SF11">
    <property type="entry name" value="POTASSIUM CHANNEL"/>
    <property type="match status" value="1"/>
</dbReference>
<dbReference type="PROSITE" id="PS50042">
    <property type="entry name" value="CNMP_BINDING_3"/>
    <property type="match status" value="1"/>
</dbReference>
<dbReference type="PROSITE" id="PS50088">
    <property type="entry name" value="ANK_REPEAT"/>
    <property type="match status" value="3"/>
</dbReference>
<evidence type="ECO:0000256" key="12">
    <source>
        <dbReference type="ARBA" id="ARBA00023303"/>
    </source>
</evidence>
<keyword evidence="13" id="KW-0040">ANK repeat</keyword>
<dbReference type="SUPFAM" id="SSF81324">
    <property type="entry name" value="Voltage-gated potassium channels"/>
    <property type="match status" value="1"/>
</dbReference>
<dbReference type="Gene3D" id="1.25.40.20">
    <property type="entry name" value="Ankyrin repeat-containing domain"/>
    <property type="match status" value="2"/>
</dbReference>
<accession>A0AAD8MSX3</accession>
<dbReference type="FunFam" id="1.10.287.70:FF:000139">
    <property type="entry name" value="Potassium channel SKOR"/>
    <property type="match status" value="1"/>
</dbReference>
<keyword evidence="3" id="KW-0813">Transport</keyword>
<evidence type="ECO:0000259" key="15">
    <source>
        <dbReference type="PROSITE" id="PS50042"/>
    </source>
</evidence>
<dbReference type="PANTHER" id="PTHR45743">
    <property type="entry name" value="POTASSIUM CHANNEL AKT1"/>
    <property type="match status" value="1"/>
</dbReference>
<dbReference type="EMBL" id="JAUIZM010000005">
    <property type="protein sequence ID" value="KAK1384106.1"/>
    <property type="molecule type" value="Genomic_DNA"/>
</dbReference>
<evidence type="ECO:0000256" key="1">
    <source>
        <dbReference type="ARBA" id="ARBA00004141"/>
    </source>
</evidence>
<evidence type="ECO:0000313" key="18">
    <source>
        <dbReference type="Proteomes" id="UP001237642"/>
    </source>
</evidence>
<feature type="domain" description="Cyclic nucleotide-binding" evidence="15">
    <location>
        <begin position="320"/>
        <end position="366"/>
    </location>
</feature>
<name>A0AAD8MSX3_9APIA</name>
<dbReference type="InterPro" id="IPR002110">
    <property type="entry name" value="Ankyrin_rpt"/>
</dbReference>
<keyword evidence="11 14" id="KW-0472">Membrane</keyword>
<feature type="transmembrane region" description="Helical" evidence="14">
    <location>
        <begin position="244"/>
        <end position="263"/>
    </location>
</feature>
<evidence type="ECO:0000256" key="11">
    <source>
        <dbReference type="ARBA" id="ARBA00023136"/>
    </source>
</evidence>
<comment type="caution">
    <text evidence="17">The sequence shown here is derived from an EMBL/GenBank/DDBJ whole genome shotgun (WGS) entry which is preliminary data.</text>
</comment>
<dbReference type="InterPro" id="IPR000595">
    <property type="entry name" value="cNMP-bd_dom"/>
</dbReference>
<feature type="repeat" description="ANK" evidence="13">
    <location>
        <begin position="489"/>
        <end position="521"/>
    </location>
</feature>
<keyword evidence="4" id="KW-0633">Potassium transport</keyword>
<dbReference type="AlphaFoldDB" id="A0AAD8MSX3"/>
<dbReference type="Proteomes" id="UP001237642">
    <property type="component" value="Unassembled WGS sequence"/>
</dbReference>
<feature type="domain" description="KHA" evidence="16">
    <location>
        <begin position="630"/>
        <end position="686"/>
    </location>
</feature>
<dbReference type="SMART" id="SM00248">
    <property type="entry name" value="ANK"/>
    <property type="match status" value="5"/>
</dbReference>
<dbReference type="GO" id="GO:0034702">
    <property type="term" value="C:monoatomic ion channel complex"/>
    <property type="evidence" value="ECO:0007669"/>
    <property type="project" value="UniProtKB-KW"/>
</dbReference>
<dbReference type="SUPFAM" id="SSF51206">
    <property type="entry name" value="cAMP-binding domain-like"/>
    <property type="match status" value="1"/>
</dbReference>
<gene>
    <name evidence="17" type="ORF">POM88_021841</name>
</gene>
<feature type="transmembrane region" description="Helical" evidence="14">
    <location>
        <begin position="190"/>
        <end position="212"/>
    </location>
</feature>
<dbReference type="Pfam" id="PF12796">
    <property type="entry name" value="Ank_2"/>
    <property type="match status" value="1"/>
</dbReference>
<keyword evidence="18" id="KW-1185">Reference proteome</keyword>
<evidence type="ECO:0000256" key="5">
    <source>
        <dbReference type="ARBA" id="ARBA00022692"/>
    </source>
</evidence>
<dbReference type="InterPro" id="IPR021789">
    <property type="entry name" value="KHA_dom"/>
</dbReference>
<dbReference type="CDD" id="cd00038">
    <property type="entry name" value="CAP_ED"/>
    <property type="match status" value="1"/>
</dbReference>
<dbReference type="PROSITE" id="PS51490">
    <property type="entry name" value="KHA"/>
    <property type="match status" value="1"/>
</dbReference>
<dbReference type="Pfam" id="PF00520">
    <property type="entry name" value="Ion_trans"/>
    <property type="match status" value="1"/>
</dbReference>
<dbReference type="InterPro" id="IPR036770">
    <property type="entry name" value="Ankyrin_rpt-contain_sf"/>
</dbReference>